<protein>
    <recommendedName>
        <fullName evidence="4">MARVEL domain-containing protein</fullName>
    </recommendedName>
</protein>
<dbReference type="RefSeq" id="XP_070900995.1">
    <property type="nucleotide sequence ID" value="XM_071049185.1"/>
</dbReference>
<proteinExistence type="predicted"/>
<evidence type="ECO:0008006" key="4">
    <source>
        <dbReference type="Google" id="ProtNLM"/>
    </source>
</evidence>
<feature type="transmembrane region" description="Helical" evidence="1">
    <location>
        <begin position="100"/>
        <end position="119"/>
    </location>
</feature>
<keyword evidence="1" id="KW-0472">Membrane</keyword>
<gene>
    <name evidence="2" type="ORF">BJX68DRAFT_44647</name>
</gene>
<dbReference type="Proteomes" id="UP001610444">
    <property type="component" value="Unassembled WGS sequence"/>
</dbReference>
<keyword evidence="1" id="KW-0812">Transmembrane</keyword>
<sequence>MNSLLLPFPVCTSIRTYYHSSWGVSRWHMQRMTFLAFSTLFWACICVTGDLGLCFEERPILLVRIYSLLSCFSSPCLIYLHTQTASCGGWLEFESARVGLAWLDLIIFVFMDLGVLFWSSWPGKRKTWKSALAKPAAPLEFRKTLATFSLFSSCSHRSGVHPKGLLTTNITSTGERVRSSYEYVGLL</sequence>
<keyword evidence="3" id="KW-1185">Reference proteome</keyword>
<feature type="transmembrane region" description="Helical" evidence="1">
    <location>
        <begin position="34"/>
        <end position="54"/>
    </location>
</feature>
<keyword evidence="1" id="KW-1133">Transmembrane helix</keyword>
<comment type="caution">
    <text evidence="2">The sequence shown here is derived from an EMBL/GenBank/DDBJ whole genome shotgun (WGS) entry which is preliminary data.</text>
</comment>
<dbReference type="GeneID" id="98164349"/>
<organism evidence="2 3">
    <name type="scientific">Aspergillus pseudodeflectus</name>
    <dbReference type="NCBI Taxonomy" id="176178"/>
    <lineage>
        <taxon>Eukaryota</taxon>
        <taxon>Fungi</taxon>
        <taxon>Dikarya</taxon>
        <taxon>Ascomycota</taxon>
        <taxon>Pezizomycotina</taxon>
        <taxon>Eurotiomycetes</taxon>
        <taxon>Eurotiomycetidae</taxon>
        <taxon>Eurotiales</taxon>
        <taxon>Aspergillaceae</taxon>
        <taxon>Aspergillus</taxon>
        <taxon>Aspergillus subgen. Nidulantes</taxon>
    </lineage>
</organism>
<reference evidence="2 3" key="1">
    <citation type="submission" date="2024-07" db="EMBL/GenBank/DDBJ databases">
        <title>Section-level genome sequencing and comparative genomics of Aspergillus sections Usti and Cavernicolus.</title>
        <authorList>
            <consortium name="Lawrence Berkeley National Laboratory"/>
            <person name="Nybo J.L."/>
            <person name="Vesth T.C."/>
            <person name="Theobald S."/>
            <person name="Frisvad J.C."/>
            <person name="Larsen T.O."/>
            <person name="Kjaerboelling I."/>
            <person name="Rothschild-Mancinelli K."/>
            <person name="Lyhne E.K."/>
            <person name="Kogle M.E."/>
            <person name="Barry K."/>
            <person name="Clum A."/>
            <person name="Na H."/>
            <person name="Ledsgaard L."/>
            <person name="Lin J."/>
            <person name="Lipzen A."/>
            <person name="Kuo A."/>
            <person name="Riley R."/>
            <person name="Mondo S."/>
            <person name="LaButti K."/>
            <person name="Haridas S."/>
            <person name="Pangalinan J."/>
            <person name="Salamov A.A."/>
            <person name="Simmons B.A."/>
            <person name="Magnuson J.K."/>
            <person name="Chen J."/>
            <person name="Drula E."/>
            <person name="Henrissat B."/>
            <person name="Wiebenga A."/>
            <person name="Lubbers R.J."/>
            <person name="Gomes A.C."/>
            <person name="Macurrencykelacurrency M.R."/>
            <person name="Stajich J."/>
            <person name="Grigoriev I.V."/>
            <person name="Mortensen U.H."/>
            <person name="De vries R.P."/>
            <person name="Baker S.E."/>
            <person name="Andersen M.R."/>
        </authorList>
    </citation>
    <scope>NUCLEOTIDE SEQUENCE [LARGE SCALE GENOMIC DNA]</scope>
    <source>
        <strain evidence="2 3">CBS 756.74</strain>
    </source>
</reference>
<accession>A0ABR4KMY5</accession>
<evidence type="ECO:0000256" key="1">
    <source>
        <dbReference type="SAM" id="Phobius"/>
    </source>
</evidence>
<dbReference type="EMBL" id="JBFXLR010000013">
    <property type="protein sequence ID" value="KAL2853629.1"/>
    <property type="molecule type" value="Genomic_DNA"/>
</dbReference>
<evidence type="ECO:0000313" key="2">
    <source>
        <dbReference type="EMBL" id="KAL2853629.1"/>
    </source>
</evidence>
<feature type="transmembrane region" description="Helical" evidence="1">
    <location>
        <begin position="61"/>
        <end position="80"/>
    </location>
</feature>
<name>A0ABR4KMY5_9EURO</name>
<evidence type="ECO:0000313" key="3">
    <source>
        <dbReference type="Proteomes" id="UP001610444"/>
    </source>
</evidence>